<evidence type="ECO:0000313" key="3">
    <source>
        <dbReference type="Proteomes" id="UP000640583"/>
    </source>
</evidence>
<evidence type="ECO:0000313" key="2">
    <source>
        <dbReference type="EMBL" id="MBI1494503.1"/>
    </source>
</evidence>
<accession>A0A8J7IDJ6</accession>
<reference evidence="2" key="1">
    <citation type="submission" date="2020-10" db="EMBL/GenBank/DDBJ databases">
        <title>Paenihalocynthiibacter styelae gen. nov., sp. nov., isolated from stalked sea squirt Styela clava.</title>
        <authorList>
            <person name="Kim Y.-O."/>
            <person name="Yoon J.-H."/>
        </authorList>
    </citation>
    <scope>NUCLEOTIDE SEQUENCE</scope>
    <source>
        <strain evidence="2">MYP1-1</strain>
    </source>
</reference>
<keyword evidence="3" id="KW-1185">Reference proteome</keyword>
<dbReference type="AlphaFoldDB" id="A0A8J7IDJ6"/>
<dbReference type="Pfam" id="PF12760">
    <property type="entry name" value="Zn_ribbon_IS1595"/>
    <property type="match status" value="1"/>
</dbReference>
<dbReference type="RefSeq" id="WP_228849262.1">
    <property type="nucleotide sequence ID" value="NZ_JADCKQ010000009.1"/>
</dbReference>
<comment type="caution">
    <text evidence="2">The sequence shown here is derived from an EMBL/GenBank/DDBJ whole genome shotgun (WGS) entry which is preliminary data.</text>
</comment>
<name>A0A8J7IDJ6_9RHOB</name>
<dbReference type="InterPro" id="IPR024442">
    <property type="entry name" value="Transposase_Zn_ribbon"/>
</dbReference>
<gene>
    <name evidence="2" type="ORF">H1D41_12720</name>
</gene>
<organism evidence="2 3">
    <name type="scientific">Halocynthiibacter styelae</name>
    <dbReference type="NCBI Taxonomy" id="2761955"/>
    <lineage>
        <taxon>Bacteria</taxon>
        <taxon>Pseudomonadati</taxon>
        <taxon>Pseudomonadota</taxon>
        <taxon>Alphaproteobacteria</taxon>
        <taxon>Rhodobacterales</taxon>
        <taxon>Paracoccaceae</taxon>
        <taxon>Halocynthiibacter</taxon>
    </lineage>
</organism>
<dbReference type="EMBL" id="JADCKQ010000009">
    <property type="protein sequence ID" value="MBI1494503.1"/>
    <property type="molecule type" value="Genomic_DNA"/>
</dbReference>
<evidence type="ECO:0000259" key="1">
    <source>
        <dbReference type="Pfam" id="PF12760"/>
    </source>
</evidence>
<sequence>MNEEPLSEAQLLQMHWMELYLRLPEGGVVERFSDELECEDRLKKIRWPDGPFCPKCEQSNFGYHEARKIYHCRICLTQFSMTSGTLLHRRRLDLLVYFQLAEEFIEIEAARLKFSRPTGHELKDRYSIAYATAFRLRKYLVEDLSRLQGGILGQCICTQEIEIPPDVDRDTAVYLQWLNDEVEIRRSRSIGTIFKYH</sequence>
<protein>
    <submittedName>
        <fullName evidence="2">Transposase</fullName>
    </submittedName>
</protein>
<proteinExistence type="predicted"/>
<feature type="domain" description="Transposase zinc-ribbon" evidence="1">
    <location>
        <begin position="34"/>
        <end position="78"/>
    </location>
</feature>
<dbReference type="Proteomes" id="UP000640583">
    <property type="component" value="Unassembled WGS sequence"/>
</dbReference>